<protein>
    <submittedName>
        <fullName evidence="1">Uncharacterized protein</fullName>
    </submittedName>
</protein>
<reference evidence="1 2" key="1">
    <citation type="submission" date="2017-06" db="EMBL/GenBank/DDBJ databases">
        <authorList>
            <person name="Kim H.J."/>
            <person name="Triplett B.A."/>
        </authorList>
    </citation>
    <scope>NUCLEOTIDE SEQUENCE [LARGE SCALE GENOMIC DNA]</scope>
    <source>
        <strain evidence="1 2">CGMCC 4.5593</strain>
    </source>
</reference>
<organism evidence="1 2">
    <name type="scientific">Asanoa hainanensis</name>
    <dbReference type="NCBI Taxonomy" id="560556"/>
    <lineage>
        <taxon>Bacteria</taxon>
        <taxon>Bacillati</taxon>
        <taxon>Actinomycetota</taxon>
        <taxon>Actinomycetes</taxon>
        <taxon>Micromonosporales</taxon>
        <taxon>Micromonosporaceae</taxon>
        <taxon>Asanoa</taxon>
    </lineage>
</organism>
<dbReference type="Proteomes" id="UP000198362">
    <property type="component" value="Unassembled WGS sequence"/>
</dbReference>
<keyword evidence="2" id="KW-1185">Reference proteome</keyword>
<accession>A0A239PGY2</accession>
<sequence length="53" mass="5979">MRRTLGRVGAADRVRLHRQLVTWLRSAHAAGLDREDVEALFEAARHEVAEDVA</sequence>
<evidence type="ECO:0000313" key="2">
    <source>
        <dbReference type="Proteomes" id="UP000198362"/>
    </source>
</evidence>
<dbReference type="EMBL" id="FZPH01000027">
    <property type="protein sequence ID" value="SNT65848.1"/>
    <property type="molecule type" value="Genomic_DNA"/>
</dbReference>
<gene>
    <name evidence="1" type="ORF">SAMN05421812_12757</name>
</gene>
<dbReference type="RefSeq" id="WP_179266564.1">
    <property type="nucleotide sequence ID" value="NZ_FZPH01000027.1"/>
</dbReference>
<dbReference type="AlphaFoldDB" id="A0A239PGY2"/>
<name>A0A239PGY2_9ACTN</name>
<evidence type="ECO:0000313" key="1">
    <source>
        <dbReference type="EMBL" id="SNT65848.1"/>
    </source>
</evidence>
<proteinExistence type="predicted"/>